<gene>
    <name evidence="1" type="ORF">KNN_06888</name>
</gene>
<reference evidence="1 2" key="1">
    <citation type="submission" date="2015-05" db="EMBL/GenBank/DDBJ databases">
        <title>Whole genome sequence of Bacillus thuringiensis serovar tolworthi Pasteur Institute Standard strain.</title>
        <authorList>
            <person name="Kanda K."/>
            <person name="Nakashima K."/>
            <person name="Nagano Y."/>
        </authorList>
    </citation>
    <scope>NUCLEOTIDE SEQUENCE [LARGE SCALE GENOMIC DNA]</scope>
    <source>
        <strain evidence="1 2">Pasteur Institute Standard strain</strain>
        <plasmid evidence="2">pKK2 DNA</plasmid>
    </source>
</reference>
<evidence type="ECO:0000313" key="2">
    <source>
        <dbReference type="Proteomes" id="UP000055316"/>
    </source>
</evidence>
<accession>A0A9W4A1A5</accession>
<keyword evidence="1" id="KW-0614">Plasmid</keyword>
<evidence type="ECO:0000313" key="1">
    <source>
        <dbReference type="EMBL" id="BAR87621.1"/>
    </source>
</evidence>
<sequence length="73" mass="8893">MSYKFTNRKDKIGEHDLIFFIRRKKKKLFVENKIEIIQGFKSNDKEFSTYLEILTYFPKEVSFLKRVKGVARR</sequence>
<dbReference type="Proteomes" id="UP000055316">
    <property type="component" value="Plasmid pKK2"/>
</dbReference>
<organism evidence="1 2">
    <name type="scientific">Bacillus thuringiensis subsp. tolworthi</name>
    <dbReference type="NCBI Taxonomy" id="1442"/>
    <lineage>
        <taxon>Bacteria</taxon>
        <taxon>Bacillati</taxon>
        <taxon>Bacillota</taxon>
        <taxon>Bacilli</taxon>
        <taxon>Bacillales</taxon>
        <taxon>Bacillaceae</taxon>
        <taxon>Bacillus</taxon>
        <taxon>Bacillus cereus group</taxon>
    </lineage>
</organism>
<geneLocation type="plasmid" evidence="2">
    <name>pKK2 DNA</name>
</geneLocation>
<protein>
    <submittedName>
        <fullName evidence="1">DNA topoisomerase 1</fullName>
    </submittedName>
</protein>
<dbReference type="AlphaFoldDB" id="A0A9W4A1A5"/>
<proteinExistence type="predicted"/>
<dbReference type="EMBL" id="AP014866">
    <property type="protein sequence ID" value="BAR87621.1"/>
    <property type="molecule type" value="Genomic_DNA"/>
</dbReference>
<name>A0A9W4A1A5_BACTO</name>